<dbReference type="Pfam" id="PF22281">
    <property type="entry name" value="DUF6959"/>
    <property type="match status" value="1"/>
</dbReference>
<accession>A0A5N8VMJ1</accession>
<dbReference type="OrthoDB" id="281433at2"/>
<gene>
    <name evidence="1" type="ORF">FNH09_34855</name>
</gene>
<protein>
    <submittedName>
        <fullName evidence="1">Uncharacterized protein</fullName>
    </submittedName>
</protein>
<name>A0A5N8VMJ1_9ACTN</name>
<evidence type="ECO:0000313" key="1">
    <source>
        <dbReference type="EMBL" id="MPY36219.1"/>
    </source>
</evidence>
<dbReference type="EMBL" id="VJZD01000205">
    <property type="protein sequence ID" value="MPY36219.1"/>
    <property type="molecule type" value="Genomic_DNA"/>
</dbReference>
<dbReference type="RefSeq" id="WP_152893888.1">
    <property type="nucleotide sequence ID" value="NZ_VJZD01000205.1"/>
</dbReference>
<sequence length="88" mass="9643">MERIEAELLTDGGNDAVVRLPGRRFPGVLVQGDSLHILRSDVAELATACERGDLDEARDCAGLLLVNLDALLARYETALSEHELPRPY</sequence>
<organism evidence="1 2">
    <name type="scientific">Streptomyces adustus</name>
    <dbReference type="NCBI Taxonomy" id="1609272"/>
    <lineage>
        <taxon>Bacteria</taxon>
        <taxon>Bacillati</taxon>
        <taxon>Actinomycetota</taxon>
        <taxon>Actinomycetes</taxon>
        <taxon>Kitasatosporales</taxon>
        <taxon>Streptomycetaceae</taxon>
        <taxon>Streptomyces</taxon>
    </lineage>
</organism>
<dbReference type="Proteomes" id="UP000325849">
    <property type="component" value="Unassembled WGS sequence"/>
</dbReference>
<evidence type="ECO:0000313" key="2">
    <source>
        <dbReference type="Proteomes" id="UP000325849"/>
    </source>
</evidence>
<comment type="caution">
    <text evidence="1">The sequence shown here is derived from an EMBL/GenBank/DDBJ whole genome shotgun (WGS) entry which is preliminary data.</text>
</comment>
<proteinExistence type="predicted"/>
<dbReference type="InterPro" id="IPR053801">
    <property type="entry name" value="DUF6959"/>
</dbReference>
<keyword evidence="2" id="KW-1185">Reference proteome</keyword>
<dbReference type="AlphaFoldDB" id="A0A5N8VMJ1"/>
<reference evidence="1 2" key="1">
    <citation type="submission" date="2019-07" db="EMBL/GenBank/DDBJ databases">
        <title>New species of Amycolatopsis and Streptomyces.</title>
        <authorList>
            <person name="Duangmal K."/>
            <person name="Teo W.F.A."/>
            <person name="Lipun K."/>
        </authorList>
    </citation>
    <scope>NUCLEOTIDE SEQUENCE [LARGE SCALE GENOMIC DNA]</scope>
    <source>
        <strain evidence="1 2">NBRC 109810</strain>
    </source>
</reference>